<comment type="catalytic activity">
    <reaction evidence="9">
        <text>DNA(n) + a 2'-deoxyribonucleoside 5'-triphosphate = DNA(n+1) + diphosphate</text>
        <dbReference type="Rhea" id="RHEA:22508"/>
        <dbReference type="Rhea" id="RHEA-COMP:17339"/>
        <dbReference type="Rhea" id="RHEA-COMP:17340"/>
        <dbReference type="ChEBI" id="CHEBI:33019"/>
        <dbReference type="ChEBI" id="CHEBI:61560"/>
        <dbReference type="ChEBI" id="CHEBI:173112"/>
        <dbReference type="EC" id="2.7.7.49"/>
    </reaction>
</comment>
<keyword evidence="5" id="KW-0460">Magnesium</keyword>
<evidence type="ECO:0000256" key="8">
    <source>
        <dbReference type="ARBA" id="ARBA00034120"/>
    </source>
</evidence>
<evidence type="ECO:0000256" key="2">
    <source>
        <dbReference type="ARBA" id="ARBA00022679"/>
    </source>
</evidence>
<organism evidence="12 13">
    <name type="scientific">Micromonospora antibiotica</name>
    <dbReference type="NCBI Taxonomy" id="2807623"/>
    <lineage>
        <taxon>Bacteria</taxon>
        <taxon>Bacillati</taxon>
        <taxon>Actinomycetota</taxon>
        <taxon>Actinomycetes</taxon>
        <taxon>Micromonosporales</taxon>
        <taxon>Micromonosporaceae</taxon>
        <taxon>Micromonospora</taxon>
    </lineage>
</organism>
<dbReference type="InterPro" id="IPR000477">
    <property type="entry name" value="RT_dom"/>
</dbReference>
<keyword evidence="2" id="KW-0808">Transferase</keyword>
<dbReference type="PROSITE" id="PS50878">
    <property type="entry name" value="RT_POL"/>
    <property type="match status" value="1"/>
</dbReference>
<dbReference type="PANTHER" id="PTHR34047:SF8">
    <property type="entry name" value="PROTEIN YKFC"/>
    <property type="match status" value="1"/>
</dbReference>
<comment type="similarity">
    <text evidence="8">Belongs to the bacterial reverse transcriptase family.</text>
</comment>
<evidence type="ECO:0000256" key="7">
    <source>
        <dbReference type="ARBA" id="ARBA00023118"/>
    </source>
</evidence>
<keyword evidence="6" id="KW-0695">RNA-directed DNA polymerase</keyword>
<feature type="domain" description="Reverse transcriptase" evidence="11">
    <location>
        <begin position="1"/>
        <end position="267"/>
    </location>
</feature>
<evidence type="ECO:0000256" key="4">
    <source>
        <dbReference type="ARBA" id="ARBA00022723"/>
    </source>
</evidence>
<dbReference type="InterPro" id="IPR000123">
    <property type="entry name" value="Reverse_transcriptase_msDNA"/>
</dbReference>
<dbReference type="Pfam" id="PF00078">
    <property type="entry name" value="RVT_1"/>
    <property type="match status" value="1"/>
</dbReference>
<dbReference type="InterPro" id="IPR051083">
    <property type="entry name" value="GrpII_Intron_Splice-Mob/Def"/>
</dbReference>
<dbReference type="CDD" id="cd01651">
    <property type="entry name" value="RT_G2_intron"/>
    <property type="match status" value="1"/>
</dbReference>
<keyword evidence="3" id="KW-0548">Nucleotidyltransferase</keyword>
<proteinExistence type="inferred from homology"/>
<dbReference type="SUPFAM" id="SSF56672">
    <property type="entry name" value="DNA/RNA polymerases"/>
    <property type="match status" value="1"/>
</dbReference>
<evidence type="ECO:0000313" key="12">
    <source>
        <dbReference type="EMBL" id="MBO4161460.1"/>
    </source>
</evidence>
<protein>
    <recommendedName>
        <fullName evidence="1">RNA-directed DNA polymerase</fullName>
        <ecNumber evidence="1">2.7.7.49</ecNumber>
    </recommendedName>
</protein>
<sequence>MSDQPTLWAAWSRVAAGTALSGADGVTVAEFAHHLGPRLESLSALLRSGEYAPQPLRLMAVTRGGERRDRGIPTVADGVAQRAFLHVAGDRWETRRAEVSFAYQRGRSWVDALTMALAYRDKGLRYVVRADISDFFASIDHQLLHEMVSGSLADPAVSRIVRGWFTAPMLTAAGLRTRVRGVPEGAPISPTLANLYLREFDARVDGRHGRLVRYADDLALFCGDLDAAISGARQIWAELVALNLRLHPDKTQITTFDAGFSMLGWVFDGEHGRPEQPNTDWTHPLLNAPQQGKLPASNGSPR</sequence>
<keyword evidence="13" id="KW-1185">Reference proteome</keyword>
<evidence type="ECO:0000256" key="6">
    <source>
        <dbReference type="ARBA" id="ARBA00022918"/>
    </source>
</evidence>
<evidence type="ECO:0000259" key="11">
    <source>
        <dbReference type="PROSITE" id="PS50878"/>
    </source>
</evidence>
<evidence type="ECO:0000256" key="3">
    <source>
        <dbReference type="ARBA" id="ARBA00022695"/>
    </source>
</evidence>
<dbReference type="PRINTS" id="PR00866">
    <property type="entry name" value="RNADNAPOLMS"/>
</dbReference>
<feature type="region of interest" description="Disordered" evidence="10">
    <location>
        <begin position="273"/>
        <end position="302"/>
    </location>
</feature>
<evidence type="ECO:0000256" key="5">
    <source>
        <dbReference type="ARBA" id="ARBA00022842"/>
    </source>
</evidence>
<evidence type="ECO:0000256" key="10">
    <source>
        <dbReference type="SAM" id="MobiDB-lite"/>
    </source>
</evidence>
<evidence type="ECO:0000313" key="13">
    <source>
        <dbReference type="Proteomes" id="UP000671399"/>
    </source>
</evidence>
<reference evidence="12 13" key="1">
    <citation type="submission" date="2021-03" db="EMBL/GenBank/DDBJ databases">
        <authorList>
            <person name="Lee D.-H."/>
        </authorList>
    </citation>
    <scope>NUCLEOTIDE SEQUENCE [LARGE SCALE GENOMIC DNA]</scope>
    <source>
        <strain evidence="12 13">MMS20-R2-23</strain>
    </source>
</reference>
<dbReference type="EMBL" id="JAGFWR010000004">
    <property type="protein sequence ID" value="MBO4161460.1"/>
    <property type="molecule type" value="Genomic_DNA"/>
</dbReference>
<comment type="caution">
    <text evidence="12">The sequence shown here is derived from an EMBL/GenBank/DDBJ whole genome shotgun (WGS) entry which is preliminary data.</text>
</comment>
<keyword evidence="4" id="KW-0479">Metal-binding</keyword>
<gene>
    <name evidence="12" type="ORF">JQN83_11645</name>
</gene>
<accession>A0ABS3V794</accession>
<evidence type="ECO:0000256" key="1">
    <source>
        <dbReference type="ARBA" id="ARBA00012493"/>
    </source>
</evidence>
<name>A0ABS3V794_9ACTN</name>
<dbReference type="PANTHER" id="PTHR34047">
    <property type="entry name" value="NUCLEAR INTRON MATURASE 1, MITOCHONDRIAL-RELATED"/>
    <property type="match status" value="1"/>
</dbReference>
<evidence type="ECO:0000256" key="9">
    <source>
        <dbReference type="ARBA" id="ARBA00048173"/>
    </source>
</evidence>
<dbReference type="EC" id="2.7.7.49" evidence="1"/>
<keyword evidence="7" id="KW-0051">Antiviral defense</keyword>
<dbReference type="RefSeq" id="WP_208567104.1">
    <property type="nucleotide sequence ID" value="NZ_JAGFWR010000004.1"/>
</dbReference>
<dbReference type="Proteomes" id="UP000671399">
    <property type="component" value="Unassembled WGS sequence"/>
</dbReference>
<dbReference type="InterPro" id="IPR043502">
    <property type="entry name" value="DNA/RNA_pol_sf"/>
</dbReference>